<dbReference type="Proteomes" id="UP000233837">
    <property type="component" value="Unassembled WGS sequence"/>
</dbReference>
<accession>A0A2I0W8I4</accession>
<protein>
    <submittedName>
        <fullName evidence="1">Uncharacterized protein</fullName>
    </submittedName>
</protein>
<gene>
    <name evidence="1" type="ORF">MA16_Dca007340</name>
</gene>
<sequence>MEKAEILLGLHDMREGSWISRVAWSREKGRGRRAFCGTASKGIVRCFARDLREITDSALRIQWFAGFAHEFSGISELGDGLDGSQAALGMELTSDRRKTGLQSWVTGWTGLRPLWGVELTSDRRKTGLQLSSIYIWLKEKEENDFYLWMSLSEEAANGGGVAAGDGSGGNFAAADAELISQSSFMRSLLT</sequence>
<evidence type="ECO:0000313" key="1">
    <source>
        <dbReference type="EMBL" id="PKU71976.1"/>
    </source>
</evidence>
<evidence type="ECO:0000313" key="2">
    <source>
        <dbReference type="Proteomes" id="UP000233837"/>
    </source>
</evidence>
<reference evidence="1 2" key="1">
    <citation type="journal article" date="2016" name="Sci. Rep.">
        <title>The Dendrobium catenatum Lindl. genome sequence provides insights into polysaccharide synthase, floral development and adaptive evolution.</title>
        <authorList>
            <person name="Zhang G.Q."/>
            <person name="Xu Q."/>
            <person name="Bian C."/>
            <person name="Tsai W.C."/>
            <person name="Yeh C.M."/>
            <person name="Liu K.W."/>
            <person name="Yoshida K."/>
            <person name="Zhang L.S."/>
            <person name="Chang S.B."/>
            <person name="Chen F."/>
            <person name="Shi Y."/>
            <person name="Su Y.Y."/>
            <person name="Zhang Y.Q."/>
            <person name="Chen L.J."/>
            <person name="Yin Y."/>
            <person name="Lin M."/>
            <person name="Huang H."/>
            <person name="Deng H."/>
            <person name="Wang Z.W."/>
            <person name="Zhu S.L."/>
            <person name="Zhao X."/>
            <person name="Deng C."/>
            <person name="Niu S.C."/>
            <person name="Huang J."/>
            <person name="Wang M."/>
            <person name="Liu G.H."/>
            <person name="Yang H.J."/>
            <person name="Xiao X.J."/>
            <person name="Hsiao Y.Y."/>
            <person name="Wu W.L."/>
            <person name="Chen Y.Y."/>
            <person name="Mitsuda N."/>
            <person name="Ohme-Takagi M."/>
            <person name="Luo Y.B."/>
            <person name="Van de Peer Y."/>
            <person name="Liu Z.J."/>
        </authorList>
    </citation>
    <scope>NUCLEOTIDE SEQUENCE [LARGE SCALE GENOMIC DNA]</scope>
    <source>
        <tissue evidence="1">The whole plant</tissue>
    </source>
</reference>
<dbReference type="EMBL" id="KZ502845">
    <property type="protein sequence ID" value="PKU71976.1"/>
    <property type="molecule type" value="Genomic_DNA"/>
</dbReference>
<dbReference type="AlphaFoldDB" id="A0A2I0W8I4"/>
<keyword evidence="2" id="KW-1185">Reference proteome</keyword>
<name>A0A2I0W8I4_9ASPA</name>
<organism evidence="1 2">
    <name type="scientific">Dendrobium catenatum</name>
    <dbReference type="NCBI Taxonomy" id="906689"/>
    <lineage>
        <taxon>Eukaryota</taxon>
        <taxon>Viridiplantae</taxon>
        <taxon>Streptophyta</taxon>
        <taxon>Embryophyta</taxon>
        <taxon>Tracheophyta</taxon>
        <taxon>Spermatophyta</taxon>
        <taxon>Magnoliopsida</taxon>
        <taxon>Liliopsida</taxon>
        <taxon>Asparagales</taxon>
        <taxon>Orchidaceae</taxon>
        <taxon>Epidendroideae</taxon>
        <taxon>Malaxideae</taxon>
        <taxon>Dendrobiinae</taxon>
        <taxon>Dendrobium</taxon>
    </lineage>
</organism>
<reference evidence="1 2" key="2">
    <citation type="journal article" date="2017" name="Nature">
        <title>The Apostasia genome and the evolution of orchids.</title>
        <authorList>
            <person name="Zhang G.Q."/>
            <person name="Liu K.W."/>
            <person name="Li Z."/>
            <person name="Lohaus R."/>
            <person name="Hsiao Y.Y."/>
            <person name="Niu S.C."/>
            <person name="Wang J.Y."/>
            <person name="Lin Y.C."/>
            <person name="Xu Q."/>
            <person name="Chen L.J."/>
            <person name="Yoshida K."/>
            <person name="Fujiwara S."/>
            <person name="Wang Z.W."/>
            <person name="Zhang Y.Q."/>
            <person name="Mitsuda N."/>
            <person name="Wang M."/>
            <person name="Liu G.H."/>
            <person name="Pecoraro L."/>
            <person name="Huang H.X."/>
            <person name="Xiao X.J."/>
            <person name="Lin M."/>
            <person name="Wu X.Y."/>
            <person name="Wu W.L."/>
            <person name="Chen Y.Y."/>
            <person name="Chang S.B."/>
            <person name="Sakamoto S."/>
            <person name="Ohme-Takagi M."/>
            <person name="Yagi M."/>
            <person name="Zeng S.J."/>
            <person name="Shen C.Y."/>
            <person name="Yeh C.M."/>
            <person name="Luo Y.B."/>
            <person name="Tsai W.C."/>
            <person name="Van de Peer Y."/>
            <person name="Liu Z.J."/>
        </authorList>
    </citation>
    <scope>NUCLEOTIDE SEQUENCE [LARGE SCALE GENOMIC DNA]</scope>
    <source>
        <tissue evidence="1">The whole plant</tissue>
    </source>
</reference>
<proteinExistence type="predicted"/>